<feature type="compositionally biased region" description="Basic residues" evidence="1">
    <location>
        <begin position="138"/>
        <end position="147"/>
    </location>
</feature>
<feature type="compositionally biased region" description="Low complexity" evidence="1">
    <location>
        <begin position="122"/>
        <end position="137"/>
    </location>
</feature>
<feature type="compositionally biased region" description="Low complexity" evidence="1">
    <location>
        <begin position="231"/>
        <end position="242"/>
    </location>
</feature>
<dbReference type="AlphaFoldDB" id="A0A067TMX9"/>
<protein>
    <recommendedName>
        <fullName evidence="6">Transmembrane protein</fullName>
    </recommendedName>
</protein>
<reference evidence="5" key="1">
    <citation type="journal article" date="2014" name="Proc. Natl. Acad. Sci. U.S.A.">
        <title>Extensive sampling of basidiomycete genomes demonstrates inadequacy of the white-rot/brown-rot paradigm for wood decay fungi.</title>
        <authorList>
            <person name="Riley R."/>
            <person name="Salamov A.A."/>
            <person name="Brown D.W."/>
            <person name="Nagy L.G."/>
            <person name="Floudas D."/>
            <person name="Held B.W."/>
            <person name="Levasseur A."/>
            <person name="Lombard V."/>
            <person name="Morin E."/>
            <person name="Otillar R."/>
            <person name="Lindquist E.A."/>
            <person name="Sun H."/>
            <person name="LaButti K.M."/>
            <person name="Schmutz J."/>
            <person name="Jabbour D."/>
            <person name="Luo H."/>
            <person name="Baker S.E."/>
            <person name="Pisabarro A.G."/>
            <person name="Walton J.D."/>
            <person name="Blanchette R.A."/>
            <person name="Henrissat B."/>
            <person name="Martin F."/>
            <person name="Cullen D."/>
            <person name="Hibbett D.S."/>
            <person name="Grigoriev I.V."/>
        </authorList>
    </citation>
    <scope>NUCLEOTIDE SEQUENCE [LARGE SCALE GENOMIC DNA]</scope>
    <source>
        <strain evidence="5">CBS 339.88</strain>
    </source>
</reference>
<dbReference type="OrthoDB" id="10651456at2759"/>
<feature type="compositionally biased region" description="Pro residues" evidence="1">
    <location>
        <begin position="287"/>
        <end position="296"/>
    </location>
</feature>
<organism evidence="4 5">
    <name type="scientific">Galerina marginata (strain CBS 339.88)</name>
    <dbReference type="NCBI Taxonomy" id="685588"/>
    <lineage>
        <taxon>Eukaryota</taxon>
        <taxon>Fungi</taxon>
        <taxon>Dikarya</taxon>
        <taxon>Basidiomycota</taxon>
        <taxon>Agaricomycotina</taxon>
        <taxon>Agaricomycetes</taxon>
        <taxon>Agaricomycetidae</taxon>
        <taxon>Agaricales</taxon>
        <taxon>Agaricineae</taxon>
        <taxon>Strophariaceae</taxon>
        <taxon>Galerina</taxon>
    </lineage>
</organism>
<evidence type="ECO:0000256" key="1">
    <source>
        <dbReference type="SAM" id="MobiDB-lite"/>
    </source>
</evidence>
<dbReference type="EMBL" id="KL142368">
    <property type="protein sequence ID" value="KDR84496.1"/>
    <property type="molecule type" value="Genomic_DNA"/>
</dbReference>
<evidence type="ECO:0000256" key="2">
    <source>
        <dbReference type="SAM" id="Phobius"/>
    </source>
</evidence>
<feature type="transmembrane region" description="Helical" evidence="2">
    <location>
        <begin position="72"/>
        <end position="95"/>
    </location>
</feature>
<proteinExistence type="predicted"/>
<feature type="compositionally biased region" description="Polar residues" evidence="1">
    <location>
        <begin position="243"/>
        <end position="253"/>
    </location>
</feature>
<feature type="region of interest" description="Disordered" evidence="1">
    <location>
        <begin position="102"/>
        <end position="345"/>
    </location>
</feature>
<feature type="signal peptide" evidence="3">
    <location>
        <begin position="1"/>
        <end position="31"/>
    </location>
</feature>
<evidence type="ECO:0008006" key="6">
    <source>
        <dbReference type="Google" id="ProtNLM"/>
    </source>
</evidence>
<evidence type="ECO:0000256" key="3">
    <source>
        <dbReference type="SAM" id="SignalP"/>
    </source>
</evidence>
<feature type="compositionally biased region" description="Low complexity" evidence="1">
    <location>
        <begin position="255"/>
        <end position="269"/>
    </location>
</feature>
<dbReference type="HOGENOM" id="CLU_804205_0_0_1"/>
<sequence>MYTTKSQYRHRPVVVALIGAFLVFLPLQAYASPPAQIWGGASPTPPVSSPPSPTNINLLRRSAASNVAHDKYFIPAIASIGVVLLVALLCLVSLLRESPRPILPPVTGVGQPQPDRPPLPYLPSQTDSVSPSESVSTRSKRQTKVQRKPAPAFQPSPNQTPPGTASRPNYSQSMNTSIHPTPGVPQHPSLAMYNPEPLPFTPSLPMSVTRTAPAPGPTGKGYWTQEGPRMSSLSDGSAGQSSTQIGSGPSENALSYVSYVSGNGNYYYNHAQNEAPGDASNFVMPSRNPPSPPIALPPVQRQQNRYSRRLEKSGSTSGPSHRLEDIDPASGLPSSSQPPQYYESK</sequence>
<feature type="compositionally biased region" description="Low complexity" evidence="1">
    <location>
        <begin position="333"/>
        <end position="345"/>
    </location>
</feature>
<gene>
    <name evidence="4" type="ORF">GALMADRAFT_220231</name>
</gene>
<feature type="compositionally biased region" description="Polar residues" evidence="1">
    <location>
        <begin position="161"/>
        <end position="179"/>
    </location>
</feature>
<keyword evidence="3" id="KW-0732">Signal</keyword>
<dbReference type="Proteomes" id="UP000027222">
    <property type="component" value="Unassembled WGS sequence"/>
</dbReference>
<keyword evidence="2" id="KW-0812">Transmembrane</keyword>
<evidence type="ECO:0000313" key="5">
    <source>
        <dbReference type="Proteomes" id="UP000027222"/>
    </source>
</evidence>
<accession>A0A067TMX9</accession>
<feature type="chain" id="PRO_5001649170" description="Transmembrane protein" evidence="3">
    <location>
        <begin position="32"/>
        <end position="345"/>
    </location>
</feature>
<keyword evidence="2" id="KW-1133">Transmembrane helix</keyword>
<keyword evidence="2" id="KW-0472">Membrane</keyword>
<keyword evidence="5" id="KW-1185">Reference proteome</keyword>
<evidence type="ECO:0000313" key="4">
    <source>
        <dbReference type="EMBL" id="KDR84496.1"/>
    </source>
</evidence>
<name>A0A067TMX9_GALM3</name>